<evidence type="ECO:0000313" key="3">
    <source>
        <dbReference type="EMBL" id="MBI4132340.1"/>
    </source>
</evidence>
<dbReference type="Pfam" id="PF00908">
    <property type="entry name" value="dTDP_sugar_isom"/>
    <property type="match status" value="1"/>
</dbReference>
<feature type="active site" description="Proton donor" evidence="1">
    <location>
        <position position="129"/>
    </location>
</feature>
<evidence type="ECO:0000313" key="4">
    <source>
        <dbReference type="Proteomes" id="UP000704960"/>
    </source>
</evidence>
<evidence type="ECO:0000256" key="2">
    <source>
        <dbReference type="PIRSR" id="PIRSR600888-3"/>
    </source>
</evidence>
<dbReference type="InterPro" id="IPR000888">
    <property type="entry name" value="RmlC-like"/>
</dbReference>
<dbReference type="SUPFAM" id="SSF51182">
    <property type="entry name" value="RmlC-like cupins"/>
    <property type="match status" value="1"/>
</dbReference>
<dbReference type="GO" id="GO:0019305">
    <property type="term" value="P:dTDP-rhamnose biosynthetic process"/>
    <property type="evidence" value="ECO:0007669"/>
    <property type="project" value="TreeGrafter"/>
</dbReference>
<feature type="active site" description="Proton acceptor" evidence="1">
    <location>
        <position position="62"/>
    </location>
</feature>
<feature type="site" description="Participates in a stacking interaction with the thymidine ring of dTDP-4-oxo-6-deoxyglucose" evidence="2">
    <location>
        <position position="135"/>
    </location>
</feature>
<organism evidence="3 4">
    <name type="scientific">Candidatus Sungiibacteriota bacterium</name>
    <dbReference type="NCBI Taxonomy" id="2750080"/>
    <lineage>
        <taxon>Bacteria</taxon>
        <taxon>Candidatus Sungiibacteriota</taxon>
    </lineage>
</organism>
<dbReference type="GO" id="GO:0005829">
    <property type="term" value="C:cytosol"/>
    <property type="evidence" value="ECO:0007669"/>
    <property type="project" value="TreeGrafter"/>
</dbReference>
<dbReference type="InterPro" id="IPR011051">
    <property type="entry name" value="RmlC_Cupin_sf"/>
</dbReference>
<name>A0A933DRN4_9BACT</name>
<dbReference type="InterPro" id="IPR014710">
    <property type="entry name" value="RmlC-like_jellyroll"/>
</dbReference>
<dbReference type="AlphaFoldDB" id="A0A933DRN4"/>
<dbReference type="PANTHER" id="PTHR21047:SF2">
    <property type="entry name" value="THYMIDINE DIPHOSPHO-4-KETO-RHAMNOSE 3,5-EPIMERASE"/>
    <property type="match status" value="1"/>
</dbReference>
<protein>
    <submittedName>
        <fullName evidence="3">dTDP-4-dehydrorhamnose 3,5-epimerase family protein</fullName>
    </submittedName>
</protein>
<dbReference type="GO" id="GO:0008830">
    <property type="term" value="F:dTDP-4-dehydrorhamnose 3,5-epimerase activity"/>
    <property type="evidence" value="ECO:0007669"/>
    <property type="project" value="InterPro"/>
</dbReference>
<accession>A0A933DRN4</accession>
<dbReference type="Proteomes" id="UP000704960">
    <property type="component" value="Unassembled WGS sequence"/>
</dbReference>
<comment type="caution">
    <text evidence="3">The sequence shown here is derived from an EMBL/GenBank/DDBJ whole genome shotgun (WGS) entry which is preliminary data.</text>
</comment>
<reference evidence="3" key="1">
    <citation type="submission" date="2020-07" db="EMBL/GenBank/DDBJ databases">
        <title>Huge and variable diversity of episymbiotic CPR bacteria and DPANN archaea in groundwater ecosystems.</title>
        <authorList>
            <person name="He C.Y."/>
            <person name="Keren R."/>
            <person name="Whittaker M."/>
            <person name="Farag I.F."/>
            <person name="Doudna J."/>
            <person name="Cate J.H.D."/>
            <person name="Banfield J.F."/>
        </authorList>
    </citation>
    <scope>NUCLEOTIDE SEQUENCE</scope>
    <source>
        <strain evidence="3">NC_groundwater_1226_Ag_S-0.1um_59_124</strain>
    </source>
</reference>
<dbReference type="GO" id="GO:0000271">
    <property type="term" value="P:polysaccharide biosynthetic process"/>
    <property type="evidence" value="ECO:0007669"/>
    <property type="project" value="TreeGrafter"/>
</dbReference>
<evidence type="ECO:0000256" key="1">
    <source>
        <dbReference type="PIRSR" id="PIRSR600888-1"/>
    </source>
</evidence>
<dbReference type="CDD" id="cd00438">
    <property type="entry name" value="cupin_RmlC"/>
    <property type="match status" value="1"/>
</dbReference>
<proteinExistence type="predicted"/>
<gene>
    <name evidence="3" type="ORF">HY474_01775</name>
</gene>
<dbReference type="EMBL" id="JACQMJ010000008">
    <property type="protein sequence ID" value="MBI4132340.1"/>
    <property type="molecule type" value="Genomic_DNA"/>
</dbReference>
<dbReference type="PANTHER" id="PTHR21047">
    <property type="entry name" value="DTDP-6-DEOXY-D-GLUCOSE-3,5 EPIMERASE"/>
    <property type="match status" value="1"/>
</dbReference>
<dbReference type="Gene3D" id="2.60.120.10">
    <property type="entry name" value="Jelly Rolls"/>
    <property type="match status" value="1"/>
</dbReference>
<sequence length="172" mass="19847">MIRVSDTTLAGVRLIEPDIFEDFRGYYVETYNEERYRAEGIGVKFVEDDFSVSTKSVLRGIHADAASWKLVSCLAGRFYLVIVNCDETSPHFGKWESFVLSAPARRQVLIPPKHGVAHLVLSDSTIFHYKQSAYYDPARQASYRWDDPRFNIWWPVKHPILSQRDEAGRYVA</sequence>